<dbReference type="EMBL" id="MT141473">
    <property type="protein sequence ID" value="QJA62523.1"/>
    <property type="molecule type" value="Genomic_DNA"/>
</dbReference>
<sequence>MSTQVTTSFVKQYAKTVFTLAQQEKSRLRPAVRVDTGIVGTGKYYDRIGTKTMQAMTSRHGDTPQNDTPHSRRHLPILWYNDADMMDTADSLAMLIDPKSDYIDAQAYAAGRRIDQTIIDALGGTAATGVAGAGSQALSTAQKIAHASAGLNFSKVRNAKDVLDAAEVPEEDRYFVVTSYQMNQDLLGIEQATSADYVVKALQKGEIPFWMGFKWIRSELLTTTSSITYCYAFQKRGLQLGFAKDTRAIVGQRPDKNYSWQGYTELGLGAVRMAEEFVVQVACYEA</sequence>
<name>A0A6M3IY68_9ZZZZ</name>
<dbReference type="Pfam" id="PF19821">
    <property type="entry name" value="Phage_capsid_2"/>
    <property type="match status" value="1"/>
</dbReference>
<evidence type="ECO:0000313" key="2">
    <source>
        <dbReference type="EMBL" id="QJA82517.1"/>
    </source>
</evidence>
<accession>A0A6M3IY68</accession>
<reference evidence="1" key="1">
    <citation type="submission" date="2020-03" db="EMBL/GenBank/DDBJ databases">
        <title>The deep terrestrial virosphere.</title>
        <authorList>
            <person name="Holmfeldt K."/>
            <person name="Nilsson E."/>
            <person name="Simone D."/>
            <person name="Lopez-Fernandez M."/>
            <person name="Wu X."/>
            <person name="de Brujin I."/>
            <person name="Lundin D."/>
            <person name="Andersson A."/>
            <person name="Bertilsson S."/>
            <person name="Dopson M."/>
        </authorList>
    </citation>
    <scope>NUCLEOTIDE SEQUENCE</scope>
    <source>
        <strain evidence="2">MM415A00401</strain>
        <strain evidence="1">MM415B00765</strain>
    </source>
</reference>
<organism evidence="1">
    <name type="scientific">viral metagenome</name>
    <dbReference type="NCBI Taxonomy" id="1070528"/>
    <lineage>
        <taxon>unclassified sequences</taxon>
        <taxon>metagenomes</taxon>
        <taxon>organismal metagenomes</taxon>
    </lineage>
</organism>
<protein>
    <submittedName>
        <fullName evidence="1">Putative capsid protein</fullName>
    </submittedName>
</protein>
<gene>
    <name evidence="2" type="ORF">MM415A00401_0029</name>
    <name evidence="1" type="ORF">MM415B00765_0023</name>
</gene>
<dbReference type="InterPro" id="IPR045565">
    <property type="entry name" value="Phage_capsid_2"/>
</dbReference>
<proteinExistence type="predicted"/>
<dbReference type="AlphaFoldDB" id="A0A6M3IY68"/>
<dbReference type="EMBL" id="MT142489">
    <property type="protein sequence ID" value="QJA82517.1"/>
    <property type="molecule type" value="Genomic_DNA"/>
</dbReference>
<evidence type="ECO:0000313" key="1">
    <source>
        <dbReference type="EMBL" id="QJA62523.1"/>
    </source>
</evidence>